<organism evidence="1 2">
    <name type="scientific">Enterocloster bolteae (strain ATCC BAA-613 / DSM 15670 / CCUG 46953 / JCM 12243 / WAL 16351)</name>
    <name type="common">Clostridium bolteae</name>
    <dbReference type="NCBI Taxonomy" id="411902"/>
    <lineage>
        <taxon>Bacteria</taxon>
        <taxon>Bacillati</taxon>
        <taxon>Bacillota</taxon>
        <taxon>Clostridia</taxon>
        <taxon>Lachnospirales</taxon>
        <taxon>Lachnospiraceae</taxon>
        <taxon>Enterocloster</taxon>
    </lineage>
</organism>
<protein>
    <submittedName>
        <fullName evidence="1">Uncharacterized protein</fullName>
    </submittedName>
</protein>
<comment type="caution">
    <text evidence="1">The sequence shown here is derived from an EMBL/GenBank/DDBJ whole genome shotgun (WGS) entry which is preliminary data.</text>
</comment>
<dbReference type="Proteomes" id="UP000005396">
    <property type="component" value="Unassembled WGS sequence"/>
</dbReference>
<gene>
    <name evidence="1" type="ORF">CLOBOL_04081</name>
</gene>
<dbReference type="PaxDb" id="411902-CLOBOL_04081"/>
<reference evidence="1 2" key="2">
    <citation type="submission" date="2007-09" db="EMBL/GenBank/DDBJ databases">
        <title>Draft genome sequence of Clostridium bolteae (ATCC BAA-613).</title>
        <authorList>
            <person name="Sudarsanam P."/>
            <person name="Ley R."/>
            <person name="Guruge J."/>
            <person name="Turnbaugh P.J."/>
            <person name="Mahowald M."/>
            <person name="Liep D."/>
            <person name="Gordon J."/>
        </authorList>
    </citation>
    <scope>NUCLEOTIDE SEQUENCE [LARGE SCALE GENOMIC DNA]</scope>
    <source>
        <strain evidence="2">ATCC BAA-613 / DSM 15670 / CCUG 46953 / JCM 12243 / WAL 16351</strain>
    </source>
</reference>
<evidence type="ECO:0000313" key="2">
    <source>
        <dbReference type="Proteomes" id="UP000005396"/>
    </source>
</evidence>
<sequence length="48" mass="5724">MVLLVPFGQNRVTYLYCWIFGFQRTQKGENKKPFIYQVTTKGFDAKNF</sequence>
<reference evidence="1 2" key="1">
    <citation type="submission" date="2007-08" db="EMBL/GenBank/DDBJ databases">
        <authorList>
            <person name="Fulton L."/>
            <person name="Clifton S."/>
            <person name="Fulton B."/>
            <person name="Xu J."/>
            <person name="Minx P."/>
            <person name="Pepin K.H."/>
            <person name="Johnson M."/>
            <person name="Thiruvilangam P."/>
            <person name="Bhonagiri V."/>
            <person name="Nash W.E."/>
            <person name="Mardis E.R."/>
            <person name="Wilson R.K."/>
        </authorList>
    </citation>
    <scope>NUCLEOTIDE SEQUENCE [LARGE SCALE GENOMIC DNA]</scope>
    <source>
        <strain evidence="2">ATCC BAA-613 / DSM 15670 / CCUG 46953 / JCM 12243 / WAL 16351</strain>
    </source>
</reference>
<proteinExistence type="predicted"/>
<accession>A8RUP5</accession>
<name>A8RUP5_ENTBW</name>
<dbReference type="AlphaFoldDB" id="A8RUP5"/>
<dbReference type="HOGENOM" id="CLU_3151204_0_0_9"/>
<dbReference type="EMBL" id="ABCC02000033">
    <property type="protein sequence ID" value="EDP15910.1"/>
    <property type="molecule type" value="Genomic_DNA"/>
</dbReference>
<evidence type="ECO:0000313" key="1">
    <source>
        <dbReference type="EMBL" id="EDP15910.1"/>
    </source>
</evidence>